<dbReference type="InterPro" id="IPR057727">
    <property type="entry name" value="WCX_dom"/>
</dbReference>
<keyword evidence="2" id="KW-0238">DNA-binding</keyword>
<dbReference type="SUPFAM" id="SSF46785">
    <property type="entry name" value="Winged helix' DNA-binding domain"/>
    <property type="match status" value="1"/>
</dbReference>
<dbReference type="InterPro" id="IPR018356">
    <property type="entry name" value="Tscrpt_reg_HTH_DeoR_CS"/>
</dbReference>
<dbReference type="AlphaFoldDB" id="A0A6L5G895"/>
<dbReference type="PROSITE" id="PS51000">
    <property type="entry name" value="HTH_DEOR_2"/>
    <property type="match status" value="1"/>
</dbReference>
<dbReference type="PANTHER" id="PTHR34580:SF3">
    <property type="entry name" value="PROTEIN PAFB"/>
    <property type="match status" value="1"/>
</dbReference>
<dbReference type="InterPro" id="IPR051534">
    <property type="entry name" value="CBASS_pafABC_assoc_protein"/>
</dbReference>
<evidence type="ECO:0000256" key="1">
    <source>
        <dbReference type="ARBA" id="ARBA00023015"/>
    </source>
</evidence>
<gene>
    <name evidence="5" type="ORF">GFD30_10010</name>
</gene>
<evidence type="ECO:0000256" key="2">
    <source>
        <dbReference type="ARBA" id="ARBA00023125"/>
    </source>
</evidence>
<accession>A0A6L5G895</accession>
<dbReference type="PANTHER" id="PTHR34580">
    <property type="match status" value="1"/>
</dbReference>
<reference evidence="5 6" key="1">
    <citation type="submission" date="2019-10" db="EMBL/GenBank/DDBJ databases">
        <title>Glycomyces albidus sp. nov., a novel actinomycete isolated from rhizosphere soil of wheat (Triticum aestivum L.).</title>
        <authorList>
            <person name="Qian L."/>
        </authorList>
    </citation>
    <scope>NUCLEOTIDE SEQUENCE [LARGE SCALE GENOMIC DNA]</scope>
    <source>
        <strain evidence="5 6">NEAU-7082</strain>
    </source>
</reference>
<dbReference type="InterPro" id="IPR026881">
    <property type="entry name" value="WYL_dom"/>
</dbReference>
<dbReference type="Pfam" id="PF25583">
    <property type="entry name" value="WCX"/>
    <property type="match status" value="1"/>
</dbReference>
<dbReference type="InterPro" id="IPR001034">
    <property type="entry name" value="DeoR_HTH"/>
</dbReference>
<keyword evidence="3" id="KW-0804">Transcription</keyword>
<protein>
    <submittedName>
        <fullName evidence="5">WYL domain-containing protein</fullName>
    </submittedName>
</protein>
<dbReference type="PROSITE" id="PS52050">
    <property type="entry name" value="WYL"/>
    <property type="match status" value="1"/>
</dbReference>
<dbReference type="PROSITE" id="PS00894">
    <property type="entry name" value="HTH_DEOR_1"/>
    <property type="match status" value="1"/>
</dbReference>
<evidence type="ECO:0000259" key="4">
    <source>
        <dbReference type="PROSITE" id="PS51000"/>
    </source>
</evidence>
<name>A0A6L5G895_9ACTN</name>
<dbReference type="Pfam" id="PF13280">
    <property type="entry name" value="WYL"/>
    <property type="match status" value="1"/>
</dbReference>
<dbReference type="Proteomes" id="UP000477750">
    <property type="component" value="Unassembled WGS sequence"/>
</dbReference>
<dbReference type="EMBL" id="WIAO01000009">
    <property type="protein sequence ID" value="MQM25899.1"/>
    <property type="molecule type" value="Genomic_DNA"/>
</dbReference>
<comment type="caution">
    <text evidence="5">The sequence shown here is derived from an EMBL/GenBank/DDBJ whole genome shotgun (WGS) entry which is preliminary data.</text>
</comment>
<dbReference type="InterPro" id="IPR028349">
    <property type="entry name" value="PafC-like"/>
</dbReference>
<proteinExistence type="predicted"/>
<dbReference type="RefSeq" id="WP_322633129.1">
    <property type="nucleotide sequence ID" value="NZ_WIAO01000009.1"/>
</dbReference>
<evidence type="ECO:0000313" key="6">
    <source>
        <dbReference type="Proteomes" id="UP000477750"/>
    </source>
</evidence>
<organism evidence="5 6">
    <name type="scientific">Glycomyces albidus</name>
    <dbReference type="NCBI Taxonomy" id="2656774"/>
    <lineage>
        <taxon>Bacteria</taxon>
        <taxon>Bacillati</taxon>
        <taxon>Actinomycetota</taxon>
        <taxon>Actinomycetes</taxon>
        <taxon>Glycomycetales</taxon>
        <taxon>Glycomycetaceae</taxon>
        <taxon>Glycomyces</taxon>
    </lineage>
</organism>
<dbReference type="GO" id="GO:0003677">
    <property type="term" value="F:DNA binding"/>
    <property type="evidence" value="ECO:0007669"/>
    <property type="project" value="UniProtKB-KW"/>
</dbReference>
<feature type="domain" description="HTH deoR-type" evidence="4">
    <location>
        <begin position="4"/>
        <end position="69"/>
    </location>
</feature>
<sequence>MTDTAARLLLLLSLLQSRPEWPGPDLAGRLGVSGRTVRRDVDRLRALGYPVDATKGRGAVYRLGAGTEPPPLLFDGEQAVAVALALQLAPQTVTGSAEAAARALTTIRQVMPARLRHKIDTMQVTTVANSWEFLARPVDAAVLDAVSDAVRRREVIRFDYHGDNSLDRRSDRRAGEAEAWSPPLRVEPHRLLVWSGRWYLVAWDLDGGAWRTFRVDRIAPKMRTGLRFTPRALPAADIAEYVRCQVDRGDTADDWACYGEAILETPASLVARWAPGGAIVEDLGPNRCRLTMGAWSWIGLAALFGTFEADFEVVGPPELLDACAALARRYAAVRDRPDD</sequence>
<dbReference type="InterPro" id="IPR013196">
    <property type="entry name" value="HTH_11"/>
</dbReference>
<dbReference type="InterPro" id="IPR036388">
    <property type="entry name" value="WH-like_DNA-bd_sf"/>
</dbReference>
<evidence type="ECO:0000256" key="3">
    <source>
        <dbReference type="ARBA" id="ARBA00023163"/>
    </source>
</evidence>
<dbReference type="Pfam" id="PF08279">
    <property type="entry name" value="HTH_11"/>
    <property type="match status" value="1"/>
</dbReference>
<evidence type="ECO:0000313" key="5">
    <source>
        <dbReference type="EMBL" id="MQM25899.1"/>
    </source>
</evidence>
<dbReference type="Gene3D" id="1.10.10.10">
    <property type="entry name" value="Winged helix-like DNA-binding domain superfamily/Winged helix DNA-binding domain"/>
    <property type="match status" value="1"/>
</dbReference>
<dbReference type="InterPro" id="IPR036390">
    <property type="entry name" value="WH_DNA-bd_sf"/>
</dbReference>
<keyword evidence="1" id="KW-0805">Transcription regulation</keyword>
<keyword evidence="6" id="KW-1185">Reference proteome</keyword>
<dbReference type="PIRSF" id="PIRSF016838">
    <property type="entry name" value="PafC"/>
    <property type="match status" value="1"/>
</dbReference>
<dbReference type="GO" id="GO:0003700">
    <property type="term" value="F:DNA-binding transcription factor activity"/>
    <property type="evidence" value="ECO:0007669"/>
    <property type="project" value="InterPro"/>
</dbReference>